<dbReference type="AlphaFoldDB" id="D5P857"/>
<protein>
    <submittedName>
        <fullName evidence="1">Tat pathway signal sequence domain protein</fullName>
    </submittedName>
</protein>
<evidence type="ECO:0000313" key="1">
    <source>
        <dbReference type="EMBL" id="EFG77813.1"/>
    </source>
</evidence>
<proteinExistence type="predicted"/>
<sequence>MMARMPDLSRRALLGLGAGAMGAYALDILFKPGPSQATPLSPAGTRAPL</sequence>
<reference evidence="1 2" key="1">
    <citation type="submission" date="2010-04" db="EMBL/GenBank/DDBJ databases">
        <authorList>
            <person name="Muzny D."/>
            <person name="Qin X."/>
            <person name="Deng J."/>
            <person name="Jiang H."/>
            <person name="Liu Y."/>
            <person name="Qu J."/>
            <person name="Song X.-Z."/>
            <person name="Zhang L."/>
            <person name="Thornton R."/>
            <person name="Coyle M."/>
            <person name="Francisco L."/>
            <person name="Jackson L."/>
            <person name="Javaid M."/>
            <person name="Korchina V."/>
            <person name="Kovar C."/>
            <person name="Mata R."/>
            <person name="Mathew T."/>
            <person name="Ngo R."/>
            <person name="Nguyen L."/>
            <person name="Nguyen N."/>
            <person name="Okwuonu G."/>
            <person name="Ongeri F."/>
            <person name="Pham C."/>
            <person name="Simmons D."/>
            <person name="Wilczek-Boney K."/>
            <person name="Hale W."/>
            <person name="Jakkamsetti A."/>
            <person name="Pham P."/>
            <person name="Ruth R."/>
            <person name="San Lucas F."/>
            <person name="Warren J."/>
            <person name="Zhang J."/>
            <person name="Zhao Z."/>
            <person name="Zhou C."/>
            <person name="Zhu D."/>
            <person name="Lee S."/>
            <person name="Bess C."/>
            <person name="Blankenburg K."/>
            <person name="Forbes L."/>
            <person name="Fu Q."/>
            <person name="Gubbala S."/>
            <person name="Hirani K."/>
            <person name="Jayaseelan J.C."/>
            <person name="Lara F."/>
            <person name="Munidasa M."/>
            <person name="Palculict T."/>
            <person name="Patil S."/>
            <person name="Pu L.-L."/>
            <person name="Saada N."/>
            <person name="Tang L."/>
            <person name="Weissenberger G."/>
            <person name="Zhu Y."/>
            <person name="Hemphill L."/>
            <person name="Shang Y."/>
            <person name="Youmans B."/>
            <person name="Ayvaz T."/>
            <person name="Ross M."/>
            <person name="Santibanez J."/>
            <person name="Aqrawi P."/>
            <person name="Gross S."/>
            <person name="Joshi V."/>
            <person name="Fowler G."/>
            <person name="Nazareth L."/>
            <person name="Reid J."/>
            <person name="Worley K."/>
            <person name="Petrosino J."/>
            <person name="Highlander S."/>
            <person name="Gibbs R."/>
        </authorList>
    </citation>
    <scope>NUCLEOTIDE SEQUENCE [LARGE SCALE GENOMIC DNA]</scope>
    <source>
        <strain evidence="1 2">ATCC BAA-614</strain>
    </source>
</reference>
<name>D5P857_9MYCO</name>
<evidence type="ECO:0000313" key="2">
    <source>
        <dbReference type="Proteomes" id="UP000003653"/>
    </source>
</evidence>
<organism evidence="1 2">
    <name type="scientific">Mycobacterium parascrofulaceum ATCC BAA-614</name>
    <dbReference type="NCBI Taxonomy" id="525368"/>
    <lineage>
        <taxon>Bacteria</taxon>
        <taxon>Bacillati</taxon>
        <taxon>Actinomycetota</taxon>
        <taxon>Actinomycetes</taxon>
        <taxon>Mycobacteriales</taxon>
        <taxon>Mycobacteriaceae</taxon>
        <taxon>Mycobacterium</taxon>
        <taxon>Mycobacterium simiae complex</taxon>
    </lineage>
</organism>
<gene>
    <name evidence="1" type="ORF">HMPREF0591_2351</name>
</gene>
<dbReference type="PROSITE" id="PS51318">
    <property type="entry name" value="TAT"/>
    <property type="match status" value="1"/>
</dbReference>
<keyword evidence="2" id="KW-1185">Reference proteome</keyword>
<dbReference type="EMBL" id="ADNV01000206">
    <property type="protein sequence ID" value="EFG77813.1"/>
    <property type="molecule type" value="Genomic_DNA"/>
</dbReference>
<dbReference type="InterPro" id="IPR006311">
    <property type="entry name" value="TAT_signal"/>
</dbReference>
<dbReference type="HOGENOM" id="CLU_3161753_0_0_11"/>
<dbReference type="Proteomes" id="UP000003653">
    <property type="component" value="Unassembled WGS sequence"/>
</dbReference>
<accession>D5P857</accession>
<feature type="non-terminal residue" evidence="1">
    <location>
        <position position="49"/>
    </location>
</feature>
<comment type="caution">
    <text evidence="1">The sequence shown here is derived from an EMBL/GenBank/DDBJ whole genome shotgun (WGS) entry which is preliminary data.</text>
</comment>